<dbReference type="SMART" id="SM00421">
    <property type="entry name" value="HTH_LUXR"/>
    <property type="match status" value="1"/>
</dbReference>
<gene>
    <name evidence="7" type="ORF">EM848_07985</name>
    <name evidence="6" type="ORF">EMO90_05730</name>
</gene>
<dbReference type="InterPro" id="IPR000792">
    <property type="entry name" value="Tscrpt_reg_LuxR_C"/>
</dbReference>
<dbReference type="InterPro" id="IPR011006">
    <property type="entry name" value="CheY-like_superfamily"/>
</dbReference>
<feature type="domain" description="Response regulatory" evidence="5">
    <location>
        <begin position="35"/>
        <end position="154"/>
    </location>
</feature>
<sequence length="240" mass="25727">MPTKAQNLGKGGAMNTADRTRTAATQRPATPRPFTMGIVNADALAMRTLREIIADMVAEAHVLWTESSGREAVEHCLRDHRKPDLVLIDLLLQGLKGADTCLLIRRKSARIKLLATQTFPMGDSRSIAIRAGAQGLVCKDDDGVIVGALRTVASGGVMPGFPTAEEAHHRAVERLGMADGRLTVKEMEILDLMVDDVASAGICASLGITPGTLRRHLQSIRGKLHAGNNVQAVLTWLKGE</sequence>
<dbReference type="InterPro" id="IPR016032">
    <property type="entry name" value="Sig_transdc_resp-reg_C-effctor"/>
</dbReference>
<dbReference type="CDD" id="cd06170">
    <property type="entry name" value="LuxR_C_like"/>
    <property type="match status" value="1"/>
</dbReference>
<dbReference type="SUPFAM" id="SSF46894">
    <property type="entry name" value="C-terminal effector domain of the bipartite response regulators"/>
    <property type="match status" value="1"/>
</dbReference>
<dbReference type="InterPro" id="IPR001789">
    <property type="entry name" value="Sig_transdc_resp-reg_receiver"/>
</dbReference>
<dbReference type="Pfam" id="PF00072">
    <property type="entry name" value="Response_reg"/>
    <property type="match status" value="1"/>
</dbReference>
<dbReference type="SUPFAM" id="SSF52172">
    <property type="entry name" value="CheY-like"/>
    <property type="match status" value="1"/>
</dbReference>
<dbReference type="OrthoDB" id="5242883at2"/>
<feature type="modified residue" description="4-aspartylphosphate" evidence="2">
    <location>
        <position position="89"/>
    </location>
</feature>
<reference evidence="8 9" key="1">
    <citation type="journal article" date="2019" name="Syst. Appl. Microbiol.">
        <title>Characterization of Bifidobacterium species in feaces of the Egyptian fruit bat: Description of B. vespertilionis sp. nov. and B. rousetti sp. nov.</title>
        <authorList>
            <person name="Modesto M."/>
            <person name="Satti M."/>
            <person name="Watanabe K."/>
            <person name="Puglisi E."/>
            <person name="Morelli L."/>
            <person name="Huang C.-H."/>
            <person name="Liou J.-S."/>
            <person name="Miyashita M."/>
            <person name="Tamura T."/>
            <person name="Saito S."/>
            <person name="Mori K."/>
            <person name="Huang L."/>
            <person name="Sciavilla P."/>
            <person name="Sandri C."/>
            <person name="Spiezio C."/>
            <person name="Vitali F."/>
            <person name="Cavalieri D."/>
            <person name="Perpetuini G."/>
            <person name="Tofalo R."/>
            <person name="Bonetti A."/>
            <person name="Arita M."/>
            <person name="Mattarelli P."/>
        </authorList>
    </citation>
    <scope>NUCLEOTIDE SEQUENCE [LARGE SCALE GENOMIC DNA]</scope>
    <source>
        <strain evidence="6 9">RST16</strain>
        <strain evidence="7 8">RST8</strain>
    </source>
</reference>
<dbReference type="Proteomes" id="UP000345527">
    <property type="component" value="Unassembled WGS sequence"/>
</dbReference>
<dbReference type="PANTHER" id="PTHR43214:SF43">
    <property type="entry name" value="TWO-COMPONENT RESPONSE REGULATOR"/>
    <property type="match status" value="1"/>
</dbReference>
<evidence type="ECO:0000313" key="6">
    <source>
        <dbReference type="EMBL" id="KAA8820962.1"/>
    </source>
</evidence>
<evidence type="ECO:0000256" key="2">
    <source>
        <dbReference type="PROSITE-ProRule" id="PRU00169"/>
    </source>
</evidence>
<keyword evidence="2" id="KW-0597">Phosphoprotein</keyword>
<name>A0A5J5DWC6_9BIFI</name>
<keyword evidence="9" id="KW-1185">Reference proteome</keyword>
<dbReference type="Proteomes" id="UP000374630">
    <property type="component" value="Unassembled WGS sequence"/>
</dbReference>
<feature type="region of interest" description="Disordered" evidence="3">
    <location>
        <begin position="1"/>
        <end position="32"/>
    </location>
</feature>
<dbReference type="Gene3D" id="3.40.50.2300">
    <property type="match status" value="1"/>
</dbReference>
<dbReference type="EMBL" id="RZNZ01000006">
    <property type="protein sequence ID" value="KAA8820962.1"/>
    <property type="molecule type" value="Genomic_DNA"/>
</dbReference>
<dbReference type="AlphaFoldDB" id="A0A5J5DWC6"/>
<organism evidence="7 8">
    <name type="scientific">Bifidobacterium vespertilionis</name>
    <dbReference type="NCBI Taxonomy" id="2562524"/>
    <lineage>
        <taxon>Bacteria</taxon>
        <taxon>Bacillati</taxon>
        <taxon>Actinomycetota</taxon>
        <taxon>Actinomycetes</taxon>
        <taxon>Bifidobacteriales</taxon>
        <taxon>Bifidobacteriaceae</taxon>
        <taxon>Bifidobacterium</taxon>
    </lineage>
</organism>
<dbReference type="GO" id="GO:0006355">
    <property type="term" value="P:regulation of DNA-templated transcription"/>
    <property type="evidence" value="ECO:0007669"/>
    <property type="project" value="InterPro"/>
</dbReference>
<protein>
    <submittedName>
        <fullName evidence="7">Response regulator transcription factor</fullName>
    </submittedName>
</protein>
<feature type="domain" description="HTH luxR-type" evidence="4">
    <location>
        <begin position="175"/>
        <end position="240"/>
    </location>
</feature>
<dbReference type="EMBL" id="RZOA01000015">
    <property type="protein sequence ID" value="KAA8822784.1"/>
    <property type="molecule type" value="Genomic_DNA"/>
</dbReference>
<dbReference type="GO" id="GO:0003677">
    <property type="term" value="F:DNA binding"/>
    <property type="evidence" value="ECO:0007669"/>
    <property type="project" value="UniProtKB-KW"/>
</dbReference>
<evidence type="ECO:0000313" key="9">
    <source>
        <dbReference type="Proteomes" id="UP000374630"/>
    </source>
</evidence>
<evidence type="ECO:0000313" key="7">
    <source>
        <dbReference type="EMBL" id="KAA8822784.1"/>
    </source>
</evidence>
<dbReference type="PROSITE" id="PS50043">
    <property type="entry name" value="HTH_LUXR_2"/>
    <property type="match status" value="1"/>
</dbReference>
<evidence type="ECO:0000256" key="1">
    <source>
        <dbReference type="ARBA" id="ARBA00023125"/>
    </source>
</evidence>
<dbReference type="InterPro" id="IPR039420">
    <property type="entry name" value="WalR-like"/>
</dbReference>
<dbReference type="GO" id="GO:0000160">
    <property type="term" value="P:phosphorelay signal transduction system"/>
    <property type="evidence" value="ECO:0007669"/>
    <property type="project" value="InterPro"/>
</dbReference>
<proteinExistence type="predicted"/>
<dbReference type="Pfam" id="PF00196">
    <property type="entry name" value="GerE"/>
    <property type="match status" value="1"/>
</dbReference>
<evidence type="ECO:0000313" key="8">
    <source>
        <dbReference type="Proteomes" id="UP000345527"/>
    </source>
</evidence>
<feature type="compositionally biased region" description="Low complexity" evidence="3">
    <location>
        <begin position="22"/>
        <end position="32"/>
    </location>
</feature>
<dbReference type="PROSITE" id="PS50110">
    <property type="entry name" value="RESPONSE_REGULATORY"/>
    <property type="match status" value="1"/>
</dbReference>
<accession>A0A5J5DWC6</accession>
<evidence type="ECO:0000256" key="3">
    <source>
        <dbReference type="SAM" id="MobiDB-lite"/>
    </source>
</evidence>
<keyword evidence="1" id="KW-0238">DNA-binding</keyword>
<evidence type="ECO:0000259" key="5">
    <source>
        <dbReference type="PROSITE" id="PS50110"/>
    </source>
</evidence>
<comment type="caution">
    <text evidence="7">The sequence shown here is derived from an EMBL/GenBank/DDBJ whole genome shotgun (WGS) entry which is preliminary data.</text>
</comment>
<evidence type="ECO:0000259" key="4">
    <source>
        <dbReference type="PROSITE" id="PS50043"/>
    </source>
</evidence>
<dbReference type="PANTHER" id="PTHR43214">
    <property type="entry name" value="TWO-COMPONENT RESPONSE REGULATOR"/>
    <property type="match status" value="1"/>
</dbReference>